<gene>
    <name evidence="2" type="ORF">FJT64_000343</name>
</gene>
<keyword evidence="3" id="KW-1185">Reference proteome</keyword>
<feature type="compositionally biased region" description="Low complexity" evidence="1">
    <location>
        <begin position="192"/>
        <end position="213"/>
    </location>
</feature>
<feature type="compositionally biased region" description="Basic residues" evidence="1">
    <location>
        <begin position="178"/>
        <end position="187"/>
    </location>
</feature>
<feature type="region of interest" description="Disordered" evidence="1">
    <location>
        <begin position="116"/>
        <end position="213"/>
    </location>
</feature>
<accession>A0A6A4W6I7</accession>
<dbReference type="Proteomes" id="UP000440578">
    <property type="component" value="Unassembled WGS sequence"/>
</dbReference>
<comment type="caution">
    <text evidence="2">The sequence shown here is derived from an EMBL/GenBank/DDBJ whole genome shotgun (WGS) entry which is preliminary data.</text>
</comment>
<organism evidence="2 3">
    <name type="scientific">Amphibalanus amphitrite</name>
    <name type="common">Striped barnacle</name>
    <name type="synonym">Balanus amphitrite</name>
    <dbReference type="NCBI Taxonomy" id="1232801"/>
    <lineage>
        <taxon>Eukaryota</taxon>
        <taxon>Metazoa</taxon>
        <taxon>Ecdysozoa</taxon>
        <taxon>Arthropoda</taxon>
        <taxon>Crustacea</taxon>
        <taxon>Multicrustacea</taxon>
        <taxon>Cirripedia</taxon>
        <taxon>Thoracica</taxon>
        <taxon>Thoracicalcarea</taxon>
        <taxon>Balanomorpha</taxon>
        <taxon>Balanoidea</taxon>
        <taxon>Balanidae</taxon>
        <taxon>Amphibalaninae</taxon>
        <taxon>Amphibalanus</taxon>
    </lineage>
</organism>
<dbReference type="AlphaFoldDB" id="A0A6A4W6I7"/>
<sequence>MAGRCRRLSARRCADSGRRAIDGRVAAGEGRVARFSLGGEASPSASRRWSGRQPYVLLIPRHLVASVETRVLRDPRVARLRREGGQQRHAPGGTTRVHEALGPACGLAARGSLAWDGPPPVRTQSLSDWGAPDSAAWPAPERDRWGSVSIPLPERSTAHRSSVVITLGGRPTSEPHTGHGRRRRAHRQPTLSDSESTSSSRQSPGRGAASAGGRAAPAAADRCCWPPAQSACACLATGCCLLCAAPCVLCRLNRSLLHRARRAVTRWKVKPAA</sequence>
<proteinExistence type="predicted"/>
<evidence type="ECO:0000313" key="3">
    <source>
        <dbReference type="Proteomes" id="UP000440578"/>
    </source>
</evidence>
<dbReference type="EMBL" id="VIIS01001225">
    <property type="protein sequence ID" value="KAF0300859.1"/>
    <property type="molecule type" value="Genomic_DNA"/>
</dbReference>
<protein>
    <submittedName>
        <fullName evidence="2">Uncharacterized protein</fullName>
    </submittedName>
</protein>
<reference evidence="2 3" key="1">
    <citation type="submission" date="2019-07" db="EMBL/GenBank/DDBJ databases">
        <title>Draft genome assembly of a fouling barnacle, Amphibalanus amphitrite (Darwin, 1854): The first reference genome for Thecostraca.</title>
        <authorList>
            <person name="Kim W."/>
        </authorList>
    </citation>
    <scope>NUCLEOTIDE SEQUENCE [LARGE SCALE GENOMIC DNA]</scope>
    <source>
        <strain evidence="2">SNU_AA5</strain>
        <tissue evidence="2">Soma without cirri and trophi</tissue>
    </source>
</reference>
<name>A0A6A4W6I7_AMPAM</name>
<evidence type="ECO:0000256" key="1">
    <source>
        <dbReference type="SAM" id="MobiDB-lite"/>
    </source>
</evidence>
<evidence type="ECO:0000313" key="2">
    <source>
        <dbReference type="EMBL" id="KAF0300859.1"/>
    </source>
</evidence>